<sequence>MMQWSDHKFVNTEAQAFSPVKLLSLPTGSADGQGRHVRRRAARDAEPAARPRQRRRARGRVAVAGGESAARGASGRGAGAGGSCGARELLALAAALPAGEAGVLGAGAGLGAHGRRAAATDAAAAAAPRAVPEAGAGPVALQALDAVGGDAGAVRGGRAIAAEAAAAVRWCAGGAERGGIRSGGSRGSAAREESSDGGFDPQAQEGGGDGGRRGQGGGGEVLRHVAGLERERHEGRGADGAGGTAGRLQTEDIEAVGPAPGGAGARERREPSAHDGQLGSVPRVRDCGVCCAWRQQELAEAAVASEQLAELPPGGVHLLSATA</sequence>
<protein>
    <submittedName>
        <fullName evidence="2">Unnamed protein product</fullName>
    </submittedName>
</protein>
<dbReference type="AlphaFoldDB" id="A0A9W6XYV1"/>
<name>A0A9W6XYV1_9STRA</name>
<dbReference type="EMBL" id="BSXT01002393">
    <property type="protein sequence ID" value="GMF48689.1"/>
    <property type="molecule type" value="Genomic_DNA"/>
</dbReference>
<comment type="caution">
    <text evidence="2">The sequence shown here is derived from an EMBL/GenBank/DDBJ whole genome shotgun (WGS) entry which is preliminary data.</text>
</comment>
<evidence type="ECO:0000313" key="3">
    <source>
        <dbReference type="Proteomes" id="UP001165121"/>
    </source>
</evidence>
<keyword evidence="3" id="KW-1185">Reference proteome</keyword>
<feature type="region of interest" description="Disordered" evidence="1">
    <location>
        <begin position="24"/>
        <end position="78"/>
    </location>
</feature>
<feature type="compositionally biased region" description="Gly residues" evidence="1">
    <location>
        <begin position="177"/>
        <end position="186"/>
    </location>
</feature>
<gene>
    <name evidence="2" type="ORF">Pfra01_001892400</name>
</gene>
<feature type="region of interest" description="Disordered" evidence="1">
    <location>
        <begin position="177"/>
        <end position="281"/>
    </location>
</feature>
<feature type="compositionally biased region" description="Gly residues" evidence="1">
    <location>
        <begin position="205"/>
        <end position="220"/>
    </location>
</feature>
<reference evidence="2" key="1">
    <citation type="submission" date="2023-04" db="EMBL/GenBank/DDBJ databases">
        <title>Phytophthora fragariaefolia NBRC 109709.</title>
        <authorList>
            <person name="Ichikawa N."/>
            <person name="Sato H."/>
            <person name="Tonouchi N."/>
        </authorList>
    </citation>
    <scope>NUCLEOTIDE SEQUENCE</scope>
    <source>
        <strain evidence="2">NBRC 109709</strain>
    </source>
</reference>
<feature type="compositionally biased region" description="Low complexity" evidence="1">
    <location>
        <begin position="60"/>
        <end position="73"/>
    </location>
</feature>
<organism evidence="2 3">
    <name type="scientific">Phytophthora fragariaefolia</name>
    <dbReference type="NCBI Taxonomy" id="1490495"/>
    <lineage>
        <taxon>Eukaryota</taxon>
        <taxon>Sar</taxon>
        <taxon>Stramenopiles</taxon>
        <taxon>Oomycota</taxon>
        <taxon>Peronosporomycetes</taxon>
        <taxon>Peronosporales</taxon>
        <taxon>Peronosporaceae</taxon>
        <taxon>Phytophthora</taxon>
    </lineage>
</organism>
<proteinExistence type="predicted"/>
<feature type="compositionally biased region" description="Basic and acidic residues" evidence="1">
    <location>
        <begin position="221"/>
        <end position="237"/>
    </location>
</feature>
<evidence type="ECO:0000256" key="1">
    <source>
        <dbReference type="SAM" id="MobiDB-lite"/>
    </source>
</evidence>
<accession>A0A9W6XYV1</accession>
<dbReference type="Proteomes" id="UP001165121">
    <property type="component" value="Unassembled WGS sequence"/>
</dbReference>
<evidence type="ECO:0000313" key="2">
    <source>
        <dbReference type="EMBL" id="GMF48689.1"/>
    </source>
</evidence>